<evidence type="ECO:0000256" key="1">
    <source>
        <dbReference type="ARBA" id="ARBA00023125"/>
    </source>
</evidence>
<evidence type="ECO:0000259" key="3">
    <source>
        <dbReference type="Pfam" id="PF11774"/>
    </source>
</evidence>
<keyword evidence="1" id="KW-0238">DNA-binding</keyword>
<dbReference type="Proteomes" id="UP001494902">
    <property type="component" value="Unassembled WGS sequence"/>
</dbReference>
<evidence type="ECO:0000256" key="2">
    <source>
        <dbReference type="SAM" id="MobiDB-lite"/>
    </source>
</evidence>
<dbReference type="InterPro" id="IPR055370">
    <property type="entry name" value="Lsr2_DNA-bd"/>
</dbReference>
<feature type="compositionally biased region" description="Low complexity" evidence="2">
    <location>
        <begin position="125"/>
        <end position="166"/>
    </location>
</feature>
<dbReference type="Pfam" id="PF23359">
    <property type="entry name" value="Lsr2_DNA-bd"/>
    <property type="match status" value="1"/>
</dbReference>
<evidence type="ECO:0000313" key="5">
    <source>
        <dbReference type="EMBL" id="MEQ3549224.1"/>
    </source>
</evidence>
<comment type="caution">
    <text evidence="5">The sequence shown here is derived from an EMBL/GenBank/DDBJ whole genome shotgun (WGS) entry which is preliminary data.</text>
</comment>
<feature type="domain" description="Lsr2 DNA-binding" evidence="4">
    <location>
        <begin position="87"/>
        <end position="120"/>
    </location>
</feature>
<sequence>MAKLEQVRLVDDITGEEADETVEFGLDGRTFRIDLTAGNARRLRDELAPFLAAARPADAADSPGARRARARARVAPPPETTPGDAVTRETNRAVRVWAREQGWTVSERGRIPTEILEAYRRDAAGGHSPAASDGGAAPARPGADGNTGTSSTGTGTGLADTAGTDSRSTGTGAAETGSLDTDTDTDTGDATASARNQAGPGPMSVRFSG</sequence>
<evidence type="ECO:0000259" key="4">
    <source>
        <dbReference type="Pfam" id="PF23359"/>
    </source>
</evidence>
<dbReference type="InterPro" id="IPR024412">
    <property type="entry name" value="Lsr2_dim_dom"/>
</dbReference>
<reference evidence="5 6" key="1">
    <citation type="submission" date="2024-03" db="EMBL/GenBank/DDBJ databases">
        <title>Draft genome sequence of Pseudonocardia nematodicida JCM 31783.</title>
        <authorList>
            <person name="Butdee W."/>
            <person name="Duangmal K."/>
        </authorList>
    </citation>
    <scope>NUCLEOTIDE SEQUENCE [LARGE SCALE GENOMIC DNA]</scope>
    <source>
        <strain evidence="5 6">JCM 31783</strain>
    </source>
</reference>
<dbReference type="InterPro" id="IPR036625">
    <property type="entry name" value="E3-bd_dom_sf"/>
</dbReference>
<feature type="domain" description="Lsr2 dimerization" evidence="3">
    <location>
        <begin position="1"/>
        <end position="57"/>
    </location>
</feature>
<gene>
    <name evidence="5" type="ORF">WIS52_01970</name>
</gene>
<feature type="region of interest" description="Disordered" evidence="2">
    <location>
        <begin position="58"/>
        <end position="89"/>
    </location>
</feature>
<organism evidence="5 6">
    <name type="scientific">Pseudonocardia nematodicida</name>
    <dbReference type="NCBI Taxonomy" id="1206997"/>
    <lineage>
        <taxon>Bacteria</taxon>
        <taxon>Bacillati</taxon>
        <taxon>Actinomycetota</taxon>
        <taxon>Actinomycetes</taxon>
        <taxon>Pseudonocardiales</taxon>
        <taxon>Pseudonocardiaceae</taxon>
        <taxon>Pseudonocardia</taxon>
    </lineage>
</organism>
<accession>A0ABV1K442</accession>
<keyword evidence="6" id="KW-1185">Reference proteome</keyword>
<dbReference type="Gene3D" id="3.30.60.230">
    <property type="entry name" value="Lsr2, dimerization domain"/>
    <property type="match status" value="1"/>
</dbReference>
<dbReference type="RefSeq" id="WP_349296312.1">
    <property type="nucleotide sequence ID" value="NZ_JBEDNQ010000001.1"/>
</dbReference>
<proteinExistence type="predicted"/>
<dbReference type="EMBL" id="JBEDNQ010000001">
    <property type="protein sequence ID" value="MEQ3549224.1"/>
    <property type="molecule type" value="Genomic_DNA"/>
</dbReference>
<dbReference type="Pfam" id="PF11774">
    <property type="entry name" value="Lsr2"/>
    <property type="match status" value="1"/>
</dbReference>
<protein>
    <submittedName>
        <fullName evidence="5">Lsr2 family protein</fullName>
    </submittedName>
</protein>
<dbReference type="InterPro" id="IPR042261">
    <property type="entry name" value="Lsr2-like_dimerization"/>
</dbReference>
<evidence type="ECO:0000313" key="6">
    <source>
        <dbReference type="Proteomes" id="UP001494902"/>
    </source>
</evidence>
<name>A0ABV1K442_9PSEU</name>
<dbReference type="Gene3D" id="4.10.320.10">
    <property type="entry name" value="E3-binding domain"/>
    <property type="match status" value="1"/>
</dbReference>
<feature type="region of interest" description="Disordered" evidence="2">
    <location>
        <begin position="124"/>
        <end position="209"/>
    </location>
</feature>